<proteinExistence type="predicted"/>
<dbReference type="AlphaFoldDB" id="A0AAD7TA33"/>
<protein>
    <submittedName>
        <fullName evidence="1">Uncharacterized protein</fullName>
    </submittedName>
</protein>
<accession>A0AAD7TA33</accession>
<name>A0AAD7TA33_9TELE</name>
<comment type="caution">
    <text evidence="1">The sequence shown here is derived from an EMBL/GenBank/DDBJ whole genome shotgun (WGS) entry which is preliminary data.</text>
</comment>
<organism evidence="1 2">
    <name type="scientific">Aldrovandia affinis</name>
    <dbReference type="NCBI Taxonomy" id="143900"/>
    <lineage>
        <taxon>Eukaryota</taxon>
        <taxon>Metazoa</taxon>
        <taxon>Chordata</taxon>
        <taxon>Craniata</taxon>
        <taxon>Vertebrata</taxon>
        <taxon>Euteleostomi</taxon>
        <taxon>Actinopterygii</taxon>
        <taxon>Neopterygii</taxon>
        <taxon>Teleostei</taxon>
        <taxon>Notacanthiformes</taxon>
        <taxon>Halosauridae</taxon>
        <taxon>Aldrovandia</taxon>
    </lineage>
</organism>
<keyword evidence="2" id="KW-1185">Reference proteome</keyword>
<evidence type="ECO:0000313" key="2">
    <source>
        <dbReference type="Proteomes" id="UP001221898"/>
    </source>
</evidence>
<dbReference type="Proteomes" id="UP001221898">
    <property type="component" value="Unassembled WGS sequence"/>
</dbReference>
<dbReference type="EMBL" id="JAINUG010000004">
    <property type="protein sequence ID" value="KAJ8417130.1"/>
    <property type="molecule type" value="Genomic_DNA"/>
</dbReference>
<sequence length="111" mass="11896">MLMQSDGSSEACRQKRAVRGGLWDNVGGFFPPIKPEAHQGPLACLLGPCQVLDTCKQKKSPVVLASASHHTVRGLLPSEPLADLHQGSIVKCKAPEEDCHCMGHKRGVEGE</sequence>
<reference evidence="1" key="1">
    <citation type="journal article" date="2023" name="Science">
        <title>Genome structures resolve the early diversification of teleost fishes.</title>
        <authorList>
            <person name="Parey E."/>
            <person name="Louis A."/>
            <person name="Montfort J."/>
            <person name="Bouchez O."/>
            <person name="Roques C."/>
            <person name="Iampietro C."/>
            <person name="Lluch J."/>
            <person name="Castinel A."/>
            <person name="Donnadieu C."/>
            <person name="Desvignes T."/>
            <person name="Floi Bucao C."/>
            <person name="Jouanno E."/>
            <person name="Wen M."/>
            <person name="Mejri S."/>
            <person name="Dirks R."/>
            <person name="Jansen H."/>
            <person name="Henkel C."/>
            <person name="Chen W.J."/>
            <person name="Zahm M."/>
            <person name="Cabau C."/>
            <person name="Klopp C."/>
            <person name="Thompson A.W."/>
            <person name="Robinson-Rechavi M."/>
            <person name="Braasch I."/>
            <person name="Lecointre G."/>
            <person name="Bobe J."/>
            <person name="Postlethwait J.H."/>
            <person name="Berthelot C."/>
            <person name="Roest Crollius H."/>
            <person name="Guiguen Y."/>
        </authorList>
    </citation>
    <scope>NUCLEOTIDE SEQUENCE</scope>
    <source>
        <strain evidence="1">NC1722</strain>
    </source>
</reference>
<evidence type="ECO:0000313" key="1">
    <source>
        <dbReference type="EMBL" id="KAJ8417130.1"/>
    </source>
</evidence>
<gene>
    <name evidence="1" type="ORF">AAFF_G00283570</name>
</gene>